<evidence type="ECO:0000313" key="3">
    <source>
        <dbReference type="EMBL" id="MYL35482.1"/>
    </source>
</evidence>
<evidence type="ECO:0000313" key="4">
    <source>
        <dbReference type="Proteomes" id="UP000468638"/>
    </source>
</evidence>
<name>A0A6I5A5A5_9BACI</name>
<evidence type="ECO:0000256" key="1">
    <source>
        <dbReference type="ARBA" id="ARBA00006611"/>
    </source>
</evidence>
<organism evidence="3 4">
    <name type="scientific">Pontibacillus yanchengensis</name>
    <dbReference type="NCBI Taxonomy" id="462910"/>
    <lineage>
        <taxon>Bacteria</taxon>
        <taxon>Bacillati</taxon>
        <taxon>Bacillota</taxon>
        <taxon>Bacilli</taxon>
        <taxon>Bacillales</taxon>
        <taxon>Bacillaceae</taxon>
        <taxon>Pontibacillus</taxon>
    </lineage>
</organism>
<feature type="domain" description="Bacterial type II secretion system protein E" evidence="2">
    <location>
        <begin position="208"/>
        <end position="388"/>
    </location>
</feature>
<comment type="similarity">
    <text evidence="1">Belongs to the GSP E family.</text>
</comment>
<dbReference type="InterPro" id="IPR001482">
    <property type="entry name" value="T2SS/T4SS_dom"/>
</dbReference>
<dbReference type="Gene3D" id="3.40.50.300">
    <property type="entry name" value="P-loop containing nucleotide triphosphate hydrolases"/>
    <property type="match status" value="1"/>
</dbReference>
<dbReference type="RefSeq" id="WP_160850439.1">
    <property type="nucleotide sequence ID" value="NZ_WMEQ01000017.1"/>
</dbReference>
<dbReference type="PANTHER" id="PTHR30486:SF6">
    <property type="entry name" value="TYPE IV PILUS RETRACTATION ATPASE PILT"/>
    <property type="match status" value="1"/>
</dbReference>
<dbReference type="GO" id="GO:0016887">
    <property type="term" value="F:ATP hydrolysis activity"/>
    <property type="evidence" value="ECO:0007669"/>
    <property type="project" value="InterPro"/>
</dbReference>
<dbReference type="Proteomes" id="UP000468638">
    <property type="component" value="Unassembled WGS sequence"/>
</dbReference>
<dbReference type="EMBL" id="WMEQ01000017">
    <property type="protein sequence ID" value="MYL35482.1"/>
    <property type="molecule type" value="Genomic_DNA"/>
</dbReference>
<dbReference type="InterPro" id="IPR050921">
    <property type="entry name" value="T4SS_GSP_E_ATPase"/>
</dbReference>
<evidence type="ECO:0000259" key="2">
    <source>
        <dbReference type="Pfam" id="PF00437"/>
    </source>
</evidence>
<accession>A0A6I5A5A5</accession>
<reference evidence="3 4" key="1">
    <citation type="submission" date="2019-11" db="EMBL/GenBank/DDBJ databases">
        <title>Genome sequences of 17 halophilic strains isolated from different environments.</title>
        <authorList>
            <person name="Furrow R.E."/>
        </authorList>
    </citation>
    <scope>NUCLEOTIDE SEQUENCE [LARGE SCALE GENOMIC DNA]</scope>
    <source>
        <strain evidence="3 4">22514_16_FS</strain>
    </source>
</reference>
<dbReference type="AlphaFoldDB" id="A0A6I5A5A5"/>
<dbReference type="Pfam" id="PF00437">
    <property type="entry name" value="T2SSE"/>
    <property type="match status" value="1"/>
</dbReference>
<sequence length="519" mass="60907">MTNSVIEKEHYVSPDQRRALDIKNQLNSQTTINDDEFSSTSAVYDAFYSLCDQAKDYVYEVYDEKVQQNKEGNSQENYVGIYHNAMRGVPEHVNMIKKTIENYISNSGKKDIVHPPYYLNLVEAVFEEEFGWGPLAFFKYEKESEGAQAIGKDIKIKRNWGWELQSFGFRSEERVFKVADRFANMYPDTQLNAYSKPEVETRTFDNYRISIMIPYRMHREPKITIRRKKVQDYKFEVQANYGTIPSESIPLFQNLSHLLCNGILAGPPGCGKSTMLQTIMGEFLYTNRQGKLTPEPLNTMYSEVVAEFDPRSQFPNTFCDHIIGEGEEFEKDIPKAMLRHDIHRVVCGEIREHEAGLYRRSSIQGIKQVLGTLHDLDPMDIPEILSSLYMQYFSHDFNPDLVYKAFAKNVHYSISMDEFYQESDDEDDELVKKVESIQIYDFDNATFKLNMHRIMLYDDLTDTWTFNADLPKRFQRIARKYNKRYFMEFKRVLEELAEKYPMEEEERVISGNYFAKRGS</sequence>
<dbReference type="InterPro" id="IPR027417">
    <property type="entry name" value="P-loop_NTPase"/>
</dbReference>
<gene>
    <name evidence="3" type="ORF">GLW05_18030</name>
</gene>
<dbReference type="SUPFAM" id="SSF52540">
    <property type="entry name" value="P-loop containing nucleoside triphosphate hydrolases"/>
    <property type="match status" value="1"/>
</dbReference>
<dbReference type="OrthoDB" id="1776707at2"/>
<dbReference type="PANTHER" id="PTHR30486">
    <property type="entry name" value="TWITCHING MOTILITY PROTEIN PILT"/>
    <property type="match status" value="1"/>
</dbReference>
<comment type="caution">
    <text evidence="3">The sequence shown here is derived from an EMBL/GenBank/DDBJ whole genome shotgun (WGS) entry which is preliminary data.</text>
</comment>
<proteinExistence type="inferred from homology"/>
<protein>
    <recommendedName>
        <fullName evidence="2">Bacterial type II secretion system protein E domain-containing protein</fullName>
    </recommendedName>
</protein>